<name>A0A0P9D5S1_9BACL</name>
<evidence type="ECO:0000256" key="6">
    <source>
        <dbReference type="ARBA" id="ARBA00023136"/>
    </source>
</evidence>
<dbReference type="InterPro" id="IPR050968">
    <property type="entry name" value="Cytochrome_c_oxidase_bac_sub4"/>
</dbReference>
<dbReference type="GO" id="GO:0015990">
    <property type="term" value="P:electron transport coupled proton transport"/>
    <property type="evidence" value="ECO:0007669"/>
    <property type="project" value="TreeGrafter"/>
</dbReference>
<dbReference type="GO" id="GO:0009486">
    <property type="term" value="F:cytochrome bo3 ubiquinol oxidase activity"/>
    <property type="evidence" value="ECO:0007669"/>
    <property type="project" value="TreeGrafter"/>
</dbReference>
<evidence type="ECO:0000256" key="5">
    <source>
        <dbReference type="ARBA" id="ARBA00022989"/>
    </source>
</evidence>
<protein>
    <recommendedName>
        <fullName evidence="10">Quinol oxidase subunit 4</fullName>
    </recommendedName>
</protein>
<accession>A0A0P9D5S1</accession>
<dbReference type="GO" id="GO:0019646">
    <property type="term" value="P:aerobic electron transport chain"/>
    <property type="evidence" value="ECO:0007669"/>
    <property type="project" value="TreeGrafter"/>
</dbReference>
<dbReference type="InterPro" id="IPR005171">
    <property type="entry name" value="Cyt_c_oxidase_su4_prok"/>
</dbReference>
<dbReference type="PANTHER" id="PTHR36835">
    <property type="entry name" value="CYTOCHROME BO(3) UBIQUINOL OXIDASE SUBUNIT 4"/>
    <property type="match status" value="1"/>
</dbReference>
<evidence type="ECO:0000256" key="4">
    <source>
        <dbReference type="ARBA" id="ARBA00022692"/>
    </source>
</evidence>
<keyword evidence="3" id="KW-1003">Cell membrane</keyword>
<dbReference type="Proteomes" id="UP000050482">
    <property type="component" value="Unassembled WGS sequence"/>
</dbReference>
<dbReference type="AlphaFoldDB" id="A0A0P9D5S1"/>
<keyword evidence="6 7" id="KW-0472">Membrane</keyword>
<comment type="caution">
    <text evidence="8">The sequence shown here is derived from an EMBL/GenBank/DDBJ whole genome shotgun (WGS) entry which is preliminary data.</text>
</comment>
<feature type="transmembrane region" description="Helical" evidence="7">
    <location>
        <begin position="50"/>
        <end position="70"/>
    </location>
</feature>
<evidence type="ECO:0008006" key="10">
    <source>
        <dbReference type="Google" id="ProtNLM"/>
    </source>
</evidence>
<feature type="transmembrane region" description="Helical" evidence="7">
    <location>
        <begin position="23"/>
        <end position="43"/>
    </location>
</feature>
<evidence type="ECO:0000313" key="9">
    <source>
        <dbReference type="Proteomes" id="UP000050482"/>
    </source>
</evidence>
<evidence type="ECO:0000256" key="7">
    <source>
        <dbReference type="SAM" id="Phobius"/>
    </source>
</evidence>
<dbReference type="GO" id="GO:0009319">
    <property type="term" value="C:cytochrome o ubiquinol oxidase complex"/>
    <property type="evidence" value="ECO:0007669"/>
    <property type="project" value="TreeGrafter"/>
</dbReference>
<dbReference type="Pfam" id="PF03626">
    <property type="entry name" value="COX4_pro"/>
    <property type="match status" value="1"/>
</dbReference>
<dbReference type="STRING" id="471514.AN477_05630"/>
<dbReference type="GO" id="GO:0015078">
    <property type="term" value="F:proton transmembrane transporter activity"/>
    <property type="evidence" value="ECO:0007669"/>
    <property type="project" value="TreeGrafter"/>
</dbReference>
<keyword evidence="9" id="KW-1185">Reference proteome</keyword>
<keyword evidence="4 7" id="KW-0812">Transmembrane</keyword>
<organism evidence="8 9">
    <name type="scientific">Alicyclobacillus ferrooxydans</name>
    <dbReference type="NCBI Taxonomy" id="471514"/>
    <lineage>
        <taxon>Bacteria</taxon>
        <taxon>Bacillati</taxon>
        <taxon>Bacillota</taxon>
        <taxon>Bacilli</taxon>
        <taxon>Bacillales</taxon>
        <taxon>Alicyclobacillaceae</taxon>
        <taxon>Alicyclobacillus</taxon>
    </lineage>
</organism>
<keyword evidence="5 7" id="KW-1133">Transmembrane helix</keyword>
<comment type="subcellular location">
    <subcellularLocation>
        <location evidence="1">Cell membrane</location>
        <topology evidence="1">Multi-pass membrane protein</topology>
    </subcellularLocation>
</comment>
<dbReference type="PANTHER" id="PTHR36835:SF1">
    <property type="entry name" value="CYTOCHROME BO(3) UBIQUINOL OXIDASE SUBUNIT 4"/>
    <property type="match status" value="1"/>
</dbReference>
<feature type="transmembrane region" description="Helical" evidence="7">
    <location>
        <begin position="82"/>
        <end position="103"/>
    </location>
</feature>
<evidence type="ECO:0000256" key="3">
    <source>
        <dbReference type="ARBA" id="ARBA00022475"/>
    </source>
</evidence>
<dbReference type="OrthoDB" id="2375888at2"/>
<gene>
    <name evidence="8" type="ORF">AN477_05630</name>
</gene>
<dbReference type="PATRIC" id="fig|471514.4.peg.2501"/>
<comment type="similarity">
    <text evidence="2">Belongs to the cytochrome c oxidase bacterial subunit 4 family.</text>
</comment>
<proteinExistence type="inferred from homology"/>
<evidence type="ECO:0000313" key="8">
    <source>
        <dbReference type="EMBL" id="KPV44766.1"/>
    </source>
</evidence>
<reference evidence="8 9" key="1">
    <citation type="submission" date="2015-09" db="EMBL/GenBank/DDBJ databases">
        <title>Draft genome sequence of Alicyclobacillus ferrooxydans DSM 22381.</title>
        <authorList>
            <person name="Hemp J."/>
        </authorList>
    </citation>
    <scope>NUCLEOTIDE SEQUENCE [LARGE SCALE GENOMIC DNA]</scope>
    <source>
        <strain evidence="8 9">TC-34</strain>
    </source>
</reference>
<dbReference type="EMBL" id="LJCO01000026">
    <property type="protein sequence ID" value="KPV44766.1"/>
    <property type="molecule type" value="Genomic_DNA"/>
</dbReference>
<evidence type="ECO:0000256" key="2">
    <source>
        <dbReference type="ARBA" id="ARBA00008079"/>
    </source>
</evidence>
<dbReference type="GO" id="GO:0005886">
    <property type="term" value="C:plasma membrane"/>
    <property type="evidence" value="ECO:0007669"/>
    <property type="project" value="UniProtKB-SubCell"/>
</dbReference>
<sequence>MSTVPAKAPAPETHQGGFPWSHVAGYLLSLVLTIGAFALVFHAKLSFHETLFVILFLAVLQILVQLLFFMHVTERHGPSYHMMMFGLAMFFVFVIVGASIWIMSFGSMVS</sequence>
<evidence type="ECO:0000256" key="1">
    <source>
        <dbReference type="ARBA" id="ARBA00004651"/>
    </source>
</evidence>
<dbReference type="RefSeq" id="WP_054968198.1">
    <property type="nucleotide sequence ID" value="NZ_LJCO01000026.1"/>
</dbReference>